<feature type="region of interest" description="Disordered" evidence="2">
    <location>
        <begin position="573"/>
        <end position="594"/>
    </location>
</feature>
<feature type="compositionally biased region" description="Polar residues" evidence="2">
    <location>
        <begin position="446"/>
        <end position="459"/>
    </location>
</feature>
<feature type="domain" description="PDZ" evidence="4">
    <location>
        <begin position="48"/>
        <end position="155"/>
    </location>
</feature>
<dbReference type="InterPro" id="IPR036034">
    <property type="entry name" value="PDZ_sf"/>
</dbReference>
<evidence type="ECO:0000256" key="2">
    <source>
        <dbReference type="SAM" id="MobiDB-lite"/>
    </source>
</evidence>
<dbReference type="Ensembl" id="ENSPKIT00000016984.1">
    <property type="protein sequence ID" value="ENSPKIP00000036043.1"/>
    <property type="gene ID" value="ENSPKIG00000014707.1"/>
</dbReference>
<feature type="compositionally biased region" description="Polar residues" evidence="2">
    <location>
        <begin position="1361"/>
        <end position="1382"/>
    </location>
</feature>
<sequence length="1637" mass="181539">MNGVAFCLVGIPPYPGTKAQGQRDGISTSNEKTQPELGNSVACQGPRTVVLRKNSEGFGFTLRHFIVYPPESTLYLKDEENGNGKGYFQSRLEPVDTIFVKNVREKGPAHQAGLCTGDRLVKVNRESVLGKTYSQVIALIQNSENILELTVMPKDEDVLQLAYSQDAYLKGHEPYKGEAQNLPDPPPVCYPRSKIQPTAMLMGQSPVDNWNCWPGSVKPSNLLDNHCHLDSRVARVDERAGRRQGEDPSVVAQIRGRSYSLAGKVGSPLHFHFTNHQAAIASASQTQLGLSKSELCQQALSDWYYSQTTERLGLTMPPRHRSFSQGRLVEVTSALNHQRVGWPHSSSQNTLLLQSSDPYWMKEWDISSKPTSNRACSSNPPGSAYICHSRSMEMLDQTLGLVSPCSEKSAWISQAQKAPFRTDGHQQSNYCTMSPVPSPGPPMPLHQQQPTSNSQQVGQSRRLPPQGQDEQSVGYQSYSPSFYHKAGRLLQAHSFRDPAYTGLHFNWEPTPKASPPKDVPIVASRACTSPSLRSMSKPPNGISQQTKNERPLVESECVSQTQKVVLRPKLAVGRHTSHAQRHPNFSLSVKSPEPHGFTLKPNRGASIAQCSEDLPQCPNDSLLPVTAEDDSLAFIPYIDDDPKSSQHSSSLLAITTERSKSFDEGLNAFRDEGRGFSRLPKRVKSFFADGSFDSLGNVVEAHCKRHSTSELGTLTFSNVRKEGWLHYKQILTEKGKKLASGMRPWKRVFSVLRSHLLYLYKDKREAVLHGATLGGGARSANCEDEQLISIHSCLVDIAYSETKRKHVLRLTTQDFCEYLLQAEDRDDMLSWIKVICENSRTDSEEFGSSRQALINKKLNDYRKQSPMGSKPDLSPKMPRMKPSFLLPKADNPGAPPLSPKTDGKEENNLPKAPWGINLMKKVKKAGPKVFGVRLEDCQPGAINKFVPLIVETCCGLVEEMGLEYIGIYRVPGNNAMVSSLQDQLNKGADINLAEEKWQDLNVISSLLKSFLRKLPEPLFTDDKYSDFIDANRMENASNRLKTMKKLVHDLPDHYYHTLKYLAGHLKTVADNAEKNKMEPRNLALVFGPTLVRTSEDNMTEMVTHMPDRYKIVETLIQHYAWFFTEELAVDDQTPVDKEDLQPIPNIDHLLSNIGRTGQEASADSTNSDSAKSKGSWGSRRDLTAKDFTLSLLSAVTRKRRKRPVTHVLGSSTDEDSEHEPIKASNRGGRVPKREQMKGGNEEREPLRGGAAAPRAVEEDDDHDDEDENDEDEEEEEEREEDVDAGKESMRRLYKEEDISTTVVLQEKSGAGVGMWREPEDAHSIVSGYSTLSTLRHSLASEGRGDDADDEHSELVSETDNESGFASQSLTQERPEKPTQQVPYSFLYSPHKPPQSGTYPPSLLAMGGQSEGSRHSTTPSSSSFSSSSTTHRPHSRTSFSSHKLIQCDTLARKKLKGEKPKSLDVELEQGTEDQGTSSKGAPSEQGRDPVTNEESPNASLPLQSTSLIEMASFTPCASGGQGSLAEQVQARLLGSIGDLRGVGLRKPVSPETRRKKSSWRRHTIVVHVGDSTIFPMDAAISVTSPNKDMAVADRVRPDSKPVGLHCTPEPPLHRESVFLGREPATPQPVSCSRFHQYL</sequence>
<evidence type="ECO:0000259" key="3">
    <source>
        <dbReference type="PROSITE" id="PS50003"/>
    </source>
</evidence>
<dbReference type="STRING" id="1676925.ENSPKIP00000036043"/>
<feature type="region of interest" description="Disordered" evidence="2">
    <location>
        <begin position="861"/>
        <end position="908"/>
    </location>
</feature>
<protein>
    <submittedName>
        <fullName evidence="6">Rho GTPase activating protein 23a</fullName>
    </submittedName>
</protein>
<dbReference type="InterPro" id="IPR011993">
    <property type="entry name" value="PH-like_dom_sf"/>
</dbReference>
<dbReference type="GO" id="GO:0007165">
    <property type="term" value="P:signal transduction"/>
    <property type="evidence" value="ECO:0007669"/>
    <property type="project" value="InterPro"/>
</dbReference>
<feature type="region of interest" description="Disordered" evidence="2">
    <location>
        <begin position="1200"/>
        <end position="1317"/>
    </location>
</feature>
<dbReference type="InterPro" id="IPR041681">
    <property type="entry name" value="PH_9"/>
</dbReference>
<evidence type="ECO:0000313" key="7">
    <source>
        <dbReference type="Proteomes" id="UP000261540"/>
    </source>
</evidence>
<feature type="compositionally biased region" description="Basic and acidic residues" evidence="2">
    <location>
        <begin position="1283"/>
        <end position="1297"/>
    </location>
</feature>
<feature type="compositionally biased region" description="Acidic residues" evidence="2">
    <location>
        <begin position="1257"/>
        <end position="1282"/>
    </location>
</feature>
<feature type="region of interest" description="Disordered" evidence="2">
    <location>
        <begin position="416"/>
        <end position="475"/>
    </location>
</feature>
<dbReference type="PANTHER" id="PTHR23175">
    <property type="entry name" value="PDZ DOMAIN-CONTAINING PROTEIN"/>
    <property type="match status" value="1"/>
</dbReference>
<dbReference type="PANTHER" id="PTHR23175:SF5">
    <property type="entry name" value="RHO GTPASE-ACTIVATING PROTEIN 23"/>
    <property type="match status" value="1"/>
</dbReference>
<feature type="region of interest" description="Disordered" evidence="2">
    <location>
        <begin position="1336"/>
        <end position="1498"/>
    </location>
</feature>
<dbReference type="Gene3D" id="1.10.555.10">
    <property type="entry name" value="Rho GTPase activation protein"/>
    <property type="match status" value="1"/>
</dbReference>
<dbReference type="SMART" id="SM00324">
    <property type="entry name" value="RhoGAP"/>
    <property type="match status" value="1"/>
</dbReference>
<dbReference type="GO" id="GO:0005096">
    <property type="term" value="F:GTPase activator activity"/>
    <property type="evidence" value="ECO:0007669"/>
    <property type="project" value="UniProtKB-KW"/>
</dbReference>
<dbReference type="CDD" id="cd01253">
    <property type="entry name" value="PH_ARHGAP21-like"/>
    <property type="match status" value="1"/>
</dbReference>
<dbReference type="GeneTree" id="ENSGT00940000157982"/>
<dbReference type="Gene3D" id="2.30.29.30">
    <property type="entry name" value="Pleckstrin-homology domain (PH domain)/Phosphotyrosine-binding domain (PTB)"/>
    <property type="match status" value="1"/>
</dbReference>
<accession>A0A3B3T0M6</accession>
<dbReference type="InterPro" id="IPR041489">
    <property type="entry name" value="PDZ_6"/>
</dbReference>
<feature type="domain" description="PH" evidence="3">
    <location>
        <begin position="718"/>
        <end position="840"/>
    </location>
</feature>
<feature type="domain" description="Rho-GAP" evidence="5">
    <location>
        <begin position="932"/>
        <end position="1123"/>
    </location>
</feature>
<dbReference type="SUPFAM" id="SSF48350">
    <property type="entry name" value="GTPase activation domain, GAP"/>
    <property type="match status" value="1"/>
</dbReference>
<dbReference type="SMART" id="SM00228">
    <property type="entry name" value="PDZ"/>
    <property type="match status" value="1"/>
</dbReference>
<dbReference type="FunFam" id="1.10.555.10:FF:000014">
    <property type="entry name" value="Rho GTPase activating protein 21"/>
    <property type="match status" value="1"/>
</dbReference>
<dbReference type="SMART" id="SM00233">
    <property type="entry name" value="PH"/>
    <property type="match status" value="1"/>
</dbReference>
<dbReference type="PROSITE" id="PS50003">
    <property type="entry name" value="PH_DOMAIN"/>
    <property type="match status" value="1"/>
</dbReference>
<dbReference type="PROSITE" id="PS50106">
    <property type="entry name" value="PDZ"/>
    <property type="match status" value="1"/>
</dbReference>
<feature type="compositionally biased region" description="Low complexity" evidence="2">
    <location>
        <begin position="1414"/>
        <end position="1441"/>
    </location>
</feature>
<dbReference type="SUPFAM" id="SSF50729">
    <property type="entry name" value="PH domain-like"/>
    <property type="match status" value="1"/>
</dbReference>
<dbReference type="CDD" id="cd06756">
    <property type="entry name" value="PDZ_ARHGAP21_23-like"/>
    <property type="match status" value="1"/>
</dbReference>
<dbReference type="InterPro" id="IPR008936">
    <property type="entry name" value="Rho_GTPase_activation_prot"/>
</dbReference>
<dbReference type="PROSITE" id="PS50238">
    <property type="entry name" value="RHOGAP"/>
    <property type="match status" value="1"/>
</dbReference>
<feature type="compositionally biased region" description="Polar residues" evidence="2">
    <location>
        <begin position="1156"/>
        <end position="1169"/>
    </location>
</feature>
<dbReference type="InterPro" id="IPR001849">
    <property type="entry name" value="PH_domain"/>
</dbReference>
<proteinExistence type="predicted"/>
<dbReference type="InterPro" id="IPR001478">
    <property type="entry name" value="PDZ"/>
</dbReference>
<evidence type="ECO:0000313" key="6">
    <source>
        <dbReference type="Ensembl" id="ENSPKIP00000036043.1"/>
    </source>
</evidence>
<dbReference type="Pfam" id="PF17820">
    <property type="entry name" value="PDZ_6"/>
    <property type="match status" value="1"/>
</dbReference>
<evidence type="ECO:0000259" key="5">
    <source>
        <dbReference type="PROSITE" id="PS50238"/>
    </source>
</evidence>
<dbReference type="Proteomes" id="UP000261540">
    <property type="component" value="Unplaced"/>
</dbReference>
<dbReference type="FunFam" id="2.30.42.10:FF:000066">
    <property type="entry name" value="Rho GTPase activating protein 21"/>
    <property type="match status" value="1"/>
</dbReference>
<evidence type="ECO:0000256" key="1">
    <source>
        <dbReference type="ARBA" id="ARBA00022468"/>
    </source>
</evidence>
<dbReference type="Pfam" id="PF15410">
    <property type="entry name" value="PH_9"/>
    <property type="match status" value="1"/>
</dbReference>
<organism evidence="6 7">
    <name type="scientific">Paramormyrops kingsleyae</name>
    <dbReference type="NCBI Taxonomy" id="1676925"/>
    <lineage>
        <taxon>Eukaryota</taxon>
        <taxon>Metazoa</taxon>
        <taxon>Chordata</taxon>
        <taxon>Craniata</taxon>
        <taxon>Vertebrata</taxon>
        <taxon>Euteleostomi</taxon>
        <taxon>Actinopterygii</taxon>
        <taxon>Neopterygii</taxon>
        <taxon>Teleostei</taxon>
        <taxon>Osteoglossocephala</taxon>
        <taxon>Osteoglossomorpha</taxon>
        <taxon>Osteoglossiformes</taxon>
        <taxon>Mormyridae</taxon>
        <taxon>Paramormyrops</taxon>
    </lineage>
</organism>
<name>A0A3B3T0M6_9TELE</name>
<feature type="region of interest" description="Disordered" evidence="2">
    <location>
        <begin position="530"/>
        <end position="555"/>
    </location>
</feature>
<reference evidence="6" key="2">
    <citation type="submission" date="2025-09" db="UniProtKB">
        <authorList>
            <consortium name="Ensembl"/>
        </authorList>
    </citation>
    <scope>IDENTIFICATION</scope>
</reference>
<dbReference type="SUPFAM" id="SSF50156">
    <property type="entry name" value="PDZ domain-like"/>
    <property type="match status" value="1"/>
</dbReference>
<reference evidence="6" key="1">
    <citation type="submission" date="2025-08" db="UniProtKB">
        <authorList>
            <consortium name="Ensembl"/>
        </authorList>
    </citation>
    <scope>IDENTIFICATION</scope>
</reference>
<evidence type="ECO:0000259" key="4">
    <source>
        <dbReference type="PROSITE" id="PS50106"/>
    </source>
</evidence>
<feature type="compositionally biased region" description="Basic and acidic residues" evidence="2">
    <location>
        <begin position="1231"/>
        <end position="1246"/>
    </location>
</feature>
<dbReference type="Gene3D" id="2.30.42.10">
    <property type="match status" value="1"/>
</dbReference>
<dbReference type="CDD" id="cd04395">
    <property type="entry name" value="RhoGAP_ARHGAP21"/>
    <property type="match status" value="1"/>
</dbReference>
<keyword evidence="1" id="KW-0343">GTPase activation</keyword>
<keyword evidence="7" id="KW-1185">Reference proteome</keyword>
<feature type="region of interest" description="Disordered" evidence="2">
    <location>
        <begin position="18"/>
        <end position="39"/>
    </location>
</feature>
<dbReference type="InterPro" id="IPR000198">
    <property type="entry name" value="RhoGAP_dom"/>
</dbReference>
<dbReference type="Pfam" id="PF00620">
    <property type="entry name" value="RhoGAP"/>
    <property type="match status" value="1"/>
</dbReference>
<feature type="region of interest" description="Disordered" evidence="2">
    <location>
        <begin position="1156"/>
        <end position="1178"/>
    </location>
</feature>
<feature type="compositionally biased region" description="Acidic residues" evidence="2">
    <location>
        <begin position="1346"/>
        <end position="1360"/>
    </location>
</feature>